<sequence length="110" mass="11844">YNAVNSTEYVVSVDASHTYYGTIEYSTTIIGETDYDPPPSWSTIGIQDDWIWTAMIVVVAGTVSMLHASAGLFAGAAVASAFVYLGFIVIPYELLAGAFIISFLMGMTKK</sequence>
<feature type="non-terminal residue" evidence="2">
    <location>
        <position position="1"/>
    </location>
</feature>
<feature type="transmembrane region" description="Helical" evidence="1">
    <location>
        <begin position="50"/>
        <end position="75"/>
    </location>
</feature>
<name>X0W367_9ZZZZ</name>
<feature type="transmembrane region" description="Helical" evidence="1">
    <location>
        <begin position="81"/>
        <end position="105"/>
    </location>
</feature>
<dbReference type="AlphaFoldDB" id="X0W367"/>
<reference evidence="2" key="1">
    <citation type="journal article" date="2014" name="Front. Microbiol.">
        <title>High frequency of phylogenetically diverse reductive dehalogenase-homologous genes in deep subseafloor sedimentary metagenomes.</title>
        <authorList>
            <person name="Kawai M."/>
            <person name="Futagami T."/>
            <person name="Toyoda A."/>
            <person name="Takaki Y."/>
            <person name="Nishi S."/>
            <person name="Hori S."/>
            <person name="Arai W."/>
            <person name="Tsubouchi T."/>
            <person name="Morono Y."/>
            <person name="Uchiyama I."/>
            <person name="Ito T."/>
            <person name="Fujiyama A."/>
            <person name="Inagaki F."/>
            <person name="Takami H."/>
        </authorList>
    </citation>
    <scope>NUCLEOTIDE SEQUENCE</scope>
    <source>
        <strain evidence="2">Expedition CK06-06</strain>
    </source>
</reference>
<proteinExistence type="predicted"/>
<keyword evidence="1" id="KW-1133">Transmembrane helix</keyword>
<evidence type="ECO:0000256" key="1">
    <source>
        <dbReference type="SAM" id="Phobius"/>
    </source>
</evidence>
<keyword evidence="1" id="KW-0472">Membrane</keyword>
<keyword evidence="1" id="KW-0812">Transmembrane</keyword>
<gene>
    <name evidence="2" type="ORF">S01H1_56353</name>
</gene>
<protein>
    <submittedName>
        <fullName evidence="2">Uncharacterized protein</fullName>
    </submittedName>
</protein>
<accession>X0W367</accession>
<organism evidence="2">
    <name type="scientific">marine sediment metagenome</name>
    <dbReference type="NCBI Taxonomy" id="412755"/>
    <lineage>
        <taxon>unclassified sequences</taxon>
        <taxon>metagenomes</taxon>
        <taxon>ecological metagenomes</taxon>
    </lineage>
</organism>
<dbReference type="EMBL" id="BARS01036688">
    <property type="protein sequence ID" value="GAG17792.1"/>
    <property type="molecule type" value="Genomic_DNA"/>
</dbReference>
<evidence type="ECO:0000313" key="2">
    <source>
        <dbReference type="EMBL" id="GAG17792.1"/>
    </source>
</evidence>
<comment type="caution">
    <text evidence="2">The sequence shown here is derived from an EMBL/GenBank/DDBJ whole genome shotgun (WGS) entry which is preliminary data.</text>
</comment>